<sequence>MCKSNIFFSKSIRSTIVPTFLAKSGRARTSTPISPPLTLIFEYSPHFPNRSLLRLLHPLRPPRNHSQPHRRLRRLPFTDQSALSMIPNFLLIFSAPVSQEPKN</sequence>
<keyword evidence="2" id="KW-1185">Reference proteome</keyword>
<organism evidence="1 2">
    <name type="scientific">Collybiopsis luxurians FD-317 M1</name>
    <dbReference type="NCBI Taxonomy" id="944289"/>
    <lineage>
        <taxon>Eukaryota</taxon>
        <taxon>Fungi</taxon>
        <taxon>Dikarya</taxon>
        <taxon>Basidiomycota</taxon>
        <taxon>Agaricomycotina</taxon>
        <taxon>Agaricomycetes</taxon>
        <taxon>Agaricomycetidae</taxon>
        <taxon>Agaricales</taxon>
        <taxon>Marasmiineae</taxon>
        <taxon>Omphalotaceae</taxon>
        <taxon>Collybiopsis</taxon>
        <taxon>Collybiopsis luxurians</taxon>
    </lineage>
</organism>
<protein>
    <submittedName>
        <fullName evidence="1">Unplaced genomic scaffold GYMLUscaffold_167, whole genome shotgun sequence</fullName>
    </submittedName>
</protein>
<gene>
    <name evidence="1" type="ORF">GYMLUDRAFT_470672</name>
</gene>
<accession>A0A0D0BLC0</accession>
<name>A0A0D0BLC0_9AGAR</name>
<proteinExistence type="predicted"/>
<dbReference type="Proteomes" id="UP000053593">
    <property type="component" value="Unassembled WGS sequence"/>
</dbReference>
<dbReference type="EMBL" id="KN834915">
    <property type="protein sequence ID" value="KIK50254.1"/>
    <property type="molecule type" value="Genomic_DNA"/>
</dbReference>
<evidence type="ECO:0000313" key="1">
    <source>
        <dbReference type="EMBL" id="KIK50254.1"/>
    </source>
</evidence>
<evidence type="ECO:0000313" key="2">
    <source>
        <dbReference type="Proteomes" id="UP000053593"/>
    </source>
</evidence>
<reference evidence="1 2" key="1">
    <citation type="submission" date="2014-04" db="EMBL/GenBank/DDBJ databases">
        <title>Evolutionary Origins and Diversification of the Mycorrhizal Mutualists.</title>
        <authorList>
            <consortium name="DOE Joint Genome Institute"/>
            <consortium name="Mycorrhizal Genomics Consortium"/>
            <person name="Kohler A."/>
            <person name="Kuo A."/>
            <person name="Nagy L.G."/>
            <person name="Floudas D."/>
            <person name="Copeland A."/>
            <person name="Barry K.W."/>
            <person name="Cichocki N."/>
            <person name="Veneault-Fourrey C."/>
            <person name="LaButti K."/>
            <person name="Lindquist E.A."/>
            <person name="Lipzen A."/>
            <person name="Lundell T."/>
            <person name="Morin E."/>
            <person name="Murat C."/>
            <person name="Riley R."/>
            <person name="Ohm R."/>
            <person name="Sun H."/>
            <person name="Tunlid A."/>
            <person name="Henrissat B."/>
            <person name="Grigoriev I.V."/>
            <person name="Hibbett D.S."/>
            <person name="Martin F."/>
        </authorList>
    </citation>
    <scope>NUCLEOTIDE SEQUENCE [LARGE SCALE GENOMIC DNA]</scope>
    <source>
        <strain evidence="1 2">FD-317 M1</strain>
    </source>
</reference>
<dbReference type="AlphaFoldDB" id="A0A0D0BLC0"/>
<dbReference type="HOGENOM" id="CLU_2264058_0_0_1"/>